<dbReference type="AlphaFoldDB" id="A0A840VLD2"/>
<protein>
    <submittedName>
        <fullName evidence="1">DNA polymerase-3 subunit delta</fullName>
        <ecNumber evidence="1">2.7.7.7</ecNumber>
    </submittedName>
</protein>
<evidence type="ECO:0000313" key="1">
    <source>
        <dbReference type="EMBL" id="MBB5372391.1"/>
    </source>
</evidence>
<dbReference type="InterPro" id="IPR027417">
    <property type="entry name" value="P-loop_NTPase"/>
</dbReference>
<accession>A0A840VLD2</accession>
<dbReference type="InterPro" id="IPR050238">
    <property type="entry name" value="DNA_Rep/Repair_Clamp_Loader"/>
</dbReference>
<name>A0A840VLD2_9PROT</name>
<comment type="caution">
    <text evidence="1">The sequence shown here is derived from an EMBL/GenBank/DDBJ whole genome shotgun (WGS) entry which is preliminary data.</text>
</comment>
<dbReference type="Proteomes" id="UP000553706">
    <property type="component" value="Unassembled WGS sequence"/>
</dbReference>
<organism evidence="1 2">
    <name type="scientific">Acidocella aromatica</name>
    <dbReference type="NCBI Taxonomy" id="1303579"/>
    <lineage>
        <taxon>Bacteria</taxon>
        <taxon>Pseudomonadati</taxon>
        <taxon>Pseudomonadota</taxon>
        <taxon>Alphaproteobacteria</taxon>
        <taxon>Acetobacterales</taxon>
        <taxon>Acidocellaceae</taxon>
        <taxon>Acidocella</taxon>
    </lineage>
</organism>
<dbReference type="GO" id="GO:0009360">
    <property type="term" value="C:DNA polymerase III complex"/>
    <property type="evidence" value="ECO:0007669"/>
    <property type="project" value="TreeGrafter"/>
</dbReference>
<dbReference type="PANTHER" id="PTHR11669">
    <property type="entry name" value="REPLICATION FACTOR C / DNA POLYMERASE III GAMMA-TAU SUBUNIT"/>
    <property type="match status" value="1"/>
</dbReference>
<dbReference type="RefSeq" id="WP_183265413.1">
    <property type="nucleotide sequence ID" value="NZ_JACHFJ010000002.1"/>
</dbReference>
<dbReference type="NCBIfam" id="NF005677">
    <property type="entry name" value="PRK07471.1"/>
    <property type="match status" value="1"/>
</dbReference>
<gene>
    <name evidence="1" type="ORF">HNP71_000629</name>
</gene>
<keyword evidence="1" id="KW-0808">Transferase</keyword>
<dbReference type="Pfam" id="PF13177">
    <property type="entry name" value="DNA_pol3_delta2"/>
    <property type="match status" value="1"/>
</dbReference>
<dbReference type="SUPFAM" id="SSF52540">
    <property type="entry name" value="P-loop containing nucleoside triphosphate hydrolases"/>
    <property type="match status" value="1"/>
</dbReference>
<keyword evidence="2" id="KW-1185">Reference proteome</keyword>
<dbReference type="EC" id="2.7.7.7" evidence="1"/>
<dbReference type="GO" id="GO:0003887">
    <property type="term" value="F:DNA-directed DNA polymerase activity"/>
    <property type="evidence" value="ECO:0007669"/>
    <property type="project" value="UniProtKB-EC"/>
</dbReference>
<reference evidence="1 2" key="1">
    <citation type="submission" date="2020-08" db="EMBL/GenBank/DDBJ databases">
        <title>Genomic Encyclopedia of Type Strains, Phase IV (KMG-IV): sequencing the most valuable type-strain genomes for metagenomic binning, comparative biology and taxonomic classification.</title>
        <authorList>
            <person name="Goeker M."/>
        </authorList>
    </citation>
    <scope>NUCLEOTIDE SEQUENCE [LARGE SCALE GENOMIC DNA]</scope>
    <source>
        <strain evidence="1 2">DSM 27026</strain>
    </source>
</reference>
<dbReference type="GO" id="GO:0006261">
    <property type="term" value="P:DNA-templated DNA replication"/>
    <property type="evidence" value="ECO:0007669"/>
    <property type="project" value="TreeGrafter"/>
</dbReference>
<dbReference type="EMBL" id="JACHFJ010000002">
    <property type="protein sequence ID" value="MBB5372391.1"/>
    <property type="molecule type" value="Genomic_DNA"/>
</dbReference>
<sequence>MVHEPRANALLRGHEGAVGSLYHAAISGRLHHGWLLAGPPGIGKATLAFRFARWLLEGAETPDLFVPEISPVFRRVAAGTHPDLFTVERRINAKTEKLQSEIVVATIQEASAFMRLTPAEGGWRVVIIDGAEDMNTNAANALLKLLEEPPPRAILLLATSAPGRLLPTIRSRCRMLPMAPLGETEMHELLKDYAPELDFAARERLIELAEGSIGTALSLAAEGGIALAELVDEALDAPVAPARAQAIADTVARTVDGADKFETFFSLLRGRLAARTRAAARAGRGGNLAAEVSLWQEFGKMEREVIGLNLDKRAAVVVALTQLHRS</sequence>
<dbReference type="Gene3D" id="3.40.50.300">
    <property type="entry name" value="P-loop containing nucleotide triphosphate hydrolases"/>
    <property type="match status" value="1"/>
</dbReference>
<evidence type="ECO:0000313" key="2">
    <source>
        <dbReference type="Proteomes" id="UP000553706"/>
    </source>
</evidence>
<keyword evidence="1" id="KW-0548">Nucleotidyltransferase</keyword>
<proteinExistence type="predicted"/>
<dbReference type="PANTHER" id="PTHR11669:SF8">
    <property type="entry name" value="DNA POLYMERASE III SUBUNIT DELTA"/>
    <property type="match status" value="1"/>
</dbReference>